<evidence type="ECO:0000313" key="1">
    <source>
        <dbReference type="EMBL" id="ACA45481.1"/>
    </source>
</evidence>
<protein>
    <submittedName>
        <fullName evidence="1">Uncharacterized protein</fullName>
    </submittedName>
</protein>
<dbReference type="KEGG" id="cbb:CLD_3012"/>
<evidence type="ECO:0000313" key="2">
    <source>
        <dbReference type="Proteomes" id="UP000008541"/>
    </source>
</evidence>
<name>B1IL78_CLOBK</name>
<dbReference type="RefSeq" id="WP_015957880.1">
    <property type="nucleotide sequence ID" value="NC_010516.1"/>
</dbReference>
<dbReference type="Proteomes" id="UP000008541">
    <property type="component" value="Chromosome"/>
</dbReference>
<accession>B1IL78</accession>
<dbReference type="EMBL" id="CP000939">
    <property type="protein sequence ID" value="ACA45481.1"/>
    <property type="molecule type" value="Genomic_DNA"/>
</dbReference>
<proteinExistence type="predicted"/>
<organism evidence="1 2">
    <name type="scientific">Clostridium botulinum (strain Okra / Type B1)</name>
    <dbReference type="NCBI Taxonomy" id="498213"/>
    <lineage>
        <taxon>Bacteria</taxon>
        <taxon>Bacillati</taxon>
        <taxon>Bacillota</taxon>
        <taxon>Clostridia</taxon>
        <taxon>Eubacteriales</taxon>
        <taxon>Clostridiaceae</taxon>
        <taxon>Clostridium</taxon>
    </lineage>
</organism>
<reference evidence="1 2" key="1">
    <citation type="journal article" date="2007" name="PLoS ONE">
        <title>Analysis of the neurotoxin complex genes in Clostridium botulinum A1-A4 and B1 strains: BoNT/A3, /Ba4 and /B1 clusters are located within plasmids.</title>
        <authorList>
            <person name="Smith T.J."/>
            <person name="Hill K.K."/>
            <person name="Foley B.T."/>
            <person name="Detter J.C."/>
            <person name="Munk A.C."/>
            <person name="Bruce D.C."/>
            <person name="Doggett N.A."/>
            <person name="Smith L.A."/>
            <person name="Marks J.D."/>
            <person name="Xie G."/>
            <person name="Brettin T.S."/>
        </authorList>
    </citation>
    <scope>NUCLEOTIDE SEQUENCE [LARGE SCALE GENOMIC DNA]</scope>
    <source>
        <strain evidence="2">Okra / Type B1</strain>
    </source>
</reference>
<dbReference type="AlphaFoldDB" id="B1IL78"/>
<sequence>MYIPLYGGMGKTLYATEYQRGMHDLKNIRKEKPYVNTGIENTKIPMRVGNIRNASIVNIKL</sequence>
<gene>
    <name evidence="1" type="ordered locus">CLD_3012</name>
</gene>
<dbReference type="HOGENOM" id="CLU_3060073_0_0_9"/>